<name>A0ACC1A8C9_9ROSI</name>
<dbReference type="EMBL" id="CM047907">
    <property type="protein sequence ID" value="KAJ0083297.1"/>
    <property type="molecule type" value="Genomic_DNA"/>
</dbReference>
<proteinExistence type="predicted"/>
<reference evidence="2" key="1">
    <citation type="journal article" date="2023" name="G3 (Bethesda)">
        <title>Genome assembly and association tests identify interacting loci associated with vigor, precocity, and sex in interspecific pistachio rootstocks.</title>
        <authorList>
            <person name="Palmer W."/>
            <person name="Jacygrad E."/>
            <person name="Sagayaradj S."/>
            <person name="Cavanaugh K."/>
            <person name="Han R."/>
            <person name="Bertier L."/>
            <person name="Beede B."/>
            <person name="Kafkas S."/>
            <person name="Golino D."/>
            <person name="Preece J."/>
            <person name="Michelmore R."/>
        </authorList>
    </citation>
    <scope>NUCLEOTIDE SEQUENCE [LARGE SCALE GENOMIC DNA]</scope>
</reference>
<sequence length="670" mass="76471">MKCEESVENVTMKREYEDKNACTRRFFLILSLITKTPLTETFLQRIPAPELNQKGVWQHQLYKNQNGRSSIERKYKDSHQAYCQQIQEMVYYTDRCQAISEFNEHKAMLLCPKLAPNFGYENHPLGIEEDNTNIPNFRFVSSEQTEGTFQCCIQYLNKARIESIYSMTTDKAKAISLKALVDKENNRVIFAESDVDFTDVLLSFLTMPMGTIIRLISNHNQPPTVAVGCMNNLYESIKNLDMQFFRSEACKTMLLCPRNDAAPQNKRLKLQIDDGELPRYFLCTTDCTLSGHKLLSLYPNAVCECGKLMDRTMELSEKTVQKLVFDARDRGVFVKGLTQFIISDELQVKPSSIEASVSVLSKLGLMDCSAIKEYKYSIVDIGVDEVLTLLKCSLVSKKPLTETLLKQNSAPKFGKEDFDQNIYVKSTVEEPDSNVDGKIHVKLIISKSKKIVCFAEASKEFVDLVSSFLTVPLGYIIKEMQSGFSKGSLTHLYNSVQELDAEKYLKSYVHKEMLINPKLAPYFRYENHPLGIEEGLHPTYRATEYYYYDNNNKLLYRHQLTSDGEIPSGSYTRSSILTVKDPKSQFKEARRGGFVSESTMFTVTDNLIITPISQFESLSLLNKLKVPFSDIEERVVHVGHEKALRLLVASFVSESALTNAFLREPNPYFN</sequence>
<accession>A0ACC1A8C9</accession>
<evidence type="ECO:0000313" key="1">
    <source>
        <dbReference type="EMBL" id="KAJ0083297.1"/>
    </source>
</evidence>
<evidence type="ECO:0000313" key="2">
    <source>
        <dbReference type="Proteomes" id="UP001164250"/>
    </source>
</evidence>
<keyword evidence="2" id="KW-1185">Reference proteome</keyword>
<protein>
    <submittedName>
        <fullName evidence="1">Uncharacterized protein</fullName>
    </submittedName>
</protein>
<dbReference type="Proteomes" id="UP001164250">
    <property type="component" value="Chromosome 11"/>
</dbReference>
<comment type="caution">
    <text evidence="1">The sequence shown here is derived from an EMBL/GenBank/DDBJ whole genome shotgun (WGS) entry which is preliminary data.</text>
</comment>
<gene>
    <name evidence="1" type="ORF">Patl1_31187</name>
</gene>
<organism evidence="1 2">
    <name type="scientific">Pistacia atlantica</name>
    <dbReference type="NCBI Taxonomy" id="434234"/>
    <lineage>
        <taxon>Eukaryota</taxon>
        <taxon>Viridiplantae</taxon>
        <taxon>Streptophyta</taxon>
        <taxon>Embryophyta</taxon>
        <taxon>Tracheophyta</taxon>
        <taxon>Spermatophyta</taxon>
        <taxon>Magnoliopsida</taxon>
        <taxon>eudicotyledons</taxon>
        <taxon>Gunneridae</taxon>
        <taxon>Pentapetalae</taxon>
        <taxon>rosids</taxon>
        <taxon>malvids</taxon>
        <taxon>Sapindales</taxon>
        <taxon>Anacardiaceae</taxon>
        <taxon>Pistacia</taxon>
    </lineage>
</organism>